<organism evidence="3 4">
    <name type="scientific">Massilia violaceinigra</name>
    <dbReference type="NCBI Taxonomy" id="2045208"/>
    <lineage>
        <taxon>Bacteria</taxon>
        <taxon>Pseudomonadati</taxon>
        <taxon>Pseudomonadota</taxon>
        <taxon>Betaproteobacteria</taxon>
        <taxon>Burkholderiales</taxon>
        <taxon>Oxalobacteraceae</taxon>
        <taxon>Telluria group</taxon>
        <taxon>Massilia</taxon>
    </lineage>
</organism>
<dbReference type="KEGG" id="mass:CR152_19785"/>
<evidence type="ECO:0000256" key="1">
    <source>
        <dbReference type="PIRSR" id="PIRSR639069-1"/>
    </source>
</evidence>
<dbReference type="PANTHER" id="PTHR40111:SF1">
    <property type="entry name" value="CEPHALOSPORIN-C DEACETYLASE"/>
    <property type="match status" value="1"/>
</dbReference>
<reference evidence="3" key="1">
    <citation type="submission" date="2017-10" db="EMBL/GenBank/DDBJ databases">
        <title>Massilia psychrophilum sp. nov., a novel purple-pigmented bacterium isolated from Tianshan glacier, Xinjiang Municipality, China.</title>
        <authorList>
            <person name="Wang H."/>
        </authorList>
    </citation>
    <scope>NUCLEOTIDE SEQUENCE [LARGE SCALE GENOMIC DNA]</scope>
    <source>
        <strain evidence="3">B2</strain>
    </source>
</reference>
<dbReference type="EMBL" id="CP024608">
    <property type="protein sequence ID" value="ATQ76509.1"/>
    <property type="molecule type" value="Genomic_DNA"/>
</dbReference>
<dbReference type="InterPro" id="IPR039069">
    <property type="entry name" value="CE7"/>
</dbReference>
<proteinExistence type="predicted"/>
<evidence type="ECO:0000313" key="4">
    <source>
        <dbReference type="Proteomes" id="UP000229897"/>
    </source>
</evidence>
<feature type="active site" description="Charge relay system" evidence="1">
    <location>
        <position position="438"/>
    </location>
</feature>
<dbReference type="SUPFAM" id="SSF53474">
    <property type="entry name" value="alpha/beta-Hydrolases"/>
    <property type="match status" value="1"/>
</dbReference>
<protein>
    <submittedName>
        <fullName evidence="3">Acetylxylan esterase</fullName>
    </submittedName>
</protein>
<sequence>MRLRRVESASCAFSVVQSTIPRDRLAASCRATWLRQPANESPDLMKPTCALTLLALTLASGSACAQGAPVYLPPTAASTALTVTPDRDDWTYPLGAPASVRVKLALDPYPAAGVTIRYRLGPDMLEGPERTAVVPADGLVLPVPAPSTPAFMRIIASADVGSQSLTTLATLGFAPDKIVPTQANPADFDAFWTRQKAALAQVPPDYRLTPAPELSNDKIEVSYLSFRNVGGGTLTSRFYGVLAVPRGAGPFPAVLELPGAGIEARTGARAVAEKGAITLQVGIHGIPLNLAPEVYESLAGGALFGYSRINLDDRENYYFRRVNLGVLRAADYLATHPKWNKQQLLAVGGSQGGMLSIMTAALEPRVTAIVASNPGFSDVTGYLNGRAGGWPALFRPGPDGAPTDAPVAAKAATTAYYDTVNFARRLRVPGFYFWGYNDVLTPPTSTFAAYNVITAPKQLTVAPAQGHAMSPEQLDMVQQWVVRQLGLAK</sequence>
<dbReference type="InterPro" id="IPR029058">
    <property type="entry name" value="AB_hydrolase_fold"/>
</dbReference>
<feature type="domain" description="Acetyl xylan esterase" evidence="2">
    <location>
        <begin position="180"/>
        <end position="481"/>
    </location>
</feature>
<dbReference type="Gene3D" id="3.40.50.1820">
    <property type="entry name" value="alpha/beta hydrolase"/>
    <property type="match status" value="1"/>
</dbReference>
<dbReference type="InterPro" id="IPR008391">
    <property type="entry name" value="AXE1_dom"/>
</dbReference>
<feature type="active site" description="Charge relay system" evidence="1">
    <location>
        <position position="467"/>
    </location>
</feature>
<accession>A0A2D2DNH7</accession>
<dbReference type="GO" id="GO:0005976">
    <property type="term" value="P:polysaccharide metabolic process"/>
    <property type="evidence" value="ECO:0007669"/>
    <property type="project" value="TreeGrafter"/>
</dbReference>
<dbReference type="Proteomes" id="UP000229897">
    <property type="component" value="Chromosome"/>
</dbReference>
<gene>
    <name evidence="3" type="ORF">CR152_19785</name>
</gene>
<feature type="active site" description="Nucleophile" evidence="1">
    <location>
        <position position="350"/>
    </location>
</feature>
<keyword evidence="4" id="KW-1185">Reference proteome</keyword>
<evidence type="ECO:0000313" key="3">
    <source>
        <dbReference type="EMBL" id="ATQ76509.1"/>
    </source>
</evidence>
<dbReference type="PANTHER" id="PTHR40111">
    <property type="entry name" value="CEPHALOSPORIN-C DEACETYLASE"/>
    <property type="match status" value="1"/>
</dbReference>
<evidence type="ECO:0000259" key="2">
    <source>
        <dbReference type="Pfam" id="PF05448"/>
    </source>
</evidence>
<name>A0A2D2DNH7_9BURK</name>
<dbReference type="GO" id="GO:0052689">
    <property type="term" value="F:carboxylic ester hydrolase activity"/>
    <property type="evidence" value="ECO:0007669"/>
    <property type="project" value="TreeGrafter"/>
</dbReference>
<dbReference type="AlphaFoldDB" id="A0A2D2DNH7"/>
<dbReference type="Pfam" id="PF05448">
    <property type="entry name" value="AXE1"/>
    <property type="match status" value="1"/>
</dbReference>